<proteinExistence type="predicted"/>
<dbReference type="AlphaFoldDB" id="A0A923MX95"/>
<sequence length="57" mass="6805">MVVHIDNLTSYKFYKAVQGENLEFHQKERTPQDREHAPFDKTDILDKLENFGLKIKK</sequence>
<organism evidence="1 2">
    <name type="scientific">Flavobacterium muglaense</name>
    <dbReference type="NCBI Taxonomy" id="2764716"/>
    <lineage>
        <taxon>Bacteria</taxon>
        <taxon>Pseudomonadati</taxon>
        <taxon>Bacteroidota</taxon>
        <taxon>Flavobacteriia</taxon>
        <taxon>Flavobacteriales</taxon>
        <taxon>Flavobacteriaceae</taxon>
        <taxon>Flavobacterium</taxon>
    </lineage>
</organism>
<dbReference type="RefSeq" id="WP_187017675.1">
    <property type="nucleotide sequence ID" value="NZ_JACRUK010000009.1"/>
</dbReference>
<comment type="caution">
    <text evidence="1">The sequence shown here is derived from an EMBL/GenBank/DDBJ whole genome shotgun (WGS) entry which is preliminary data.</text>
</comment>
<keyword evidence="2" id="KW-1185">Reference proteome</keyword>
<gene>
    <name evidence="1" type="ORF">H8R25_06110</name>
</gene>
<reference evidence="1 2" key="1">
    <citation type="submission" date="2020-08" db="EMBL/GenBank/DDBJ databases">
        <title>Description of novel Flavobacterium F-392 isolate.</title>
        <authorList>
            <person name="Saticioglu I.B."/>
            <person name="Duman M."/>
            <person name="Altun S."/>
        </authorList>
    </citation>
    <scope>NUCLEOTIDE SEQUENCE [LARGE SCALE GENOMIC DNA]</scope>
    <source>
        <strain evidence="1 2">F-392</strain>
    </source>
</reference>
<accession>A0A923MX95</accession>
<dbReference type="Proteomes" id="UP000641454">
    <property type="component" value="Unassembled WGS sequence"/>
</dbReference>
<name>A0A923MX95_9FLAO</name>
<evidence type="ECO:0000313" key="1">
    <source>
        <dbReference type="EMBL" id="MBC5844008.1"/>
    </source>
</evidence>
<dbReference type="EMBL" id="JACRUL010000009">
    <property type="protein sequence ID" value="MBC5844008.1"/>
    <property type="molecule type" value="Genomic_DNA"/>
</dbReference>
<evidence type="ECO:0000313" key="2">
    <source>
        <dbReference type="Proteomes" id="UP000641454"/>
    </source>
</evidence>
<protein>
    <submittedName>
        <fullName evidence="1">Uncharacterized protein</fullName>
    </submittedName>
</protein>